<dbReference type="InterPro" id="IPR036968">
    <property type="entry name" value="Enolpyruvate_Tfrase_sf"/>
</dbReference>
<protein>
    <recommendedName>
        <fullName evidence="8">3-phosphoshikimate 1-carboxyvinyltransferase</fullName>
        <ecNumber evidence="8">2.5.1.19</ecNumber>
    </recommendedName>
    <alternativeName>
        <fullName evidence="8">5-enolpyruvylshikimate-3-phosphate synthase</fullName>
        <shortName evidence="8">EPSP synthase</shortName>
        <shortName evidence="8">EPSPS</shortName>
    </alternativeName>
</protein>
<dbReference type="GO" id="GO:0005737">
    <property type="term" value="C:cytoplasm"/>
    <property type="evidence" value="ECO:0007669"/>
    <property type="project" value="UniProtKB-SubCell"/>
</dbReference>
<comment type="subunit">
    <text evidence="8">Monomer.</text>
</comment>
<feature type="binding site" evidence="8">
    <location>
        <position position="22"/>
    </location>
    <ligand>
        <name>phosphoenolpyruvate</name>
        <dbReference type="ChEBI" id="CHEBI:58702"/>
    </ligand>
</feature>
<gene>
    <name evidence="8 10" type="primary">aroA</name>
    <name evidence="10" type="ORF">QJU78_03500</name>
</gene>
<evidence type="ECO:0000256" key="4">
    <source>
        <dbReference type="ARBA" id="ARBA00022605"/>
    </source>
</evidence>
<dbReference type="GO" id="GO:0008652">
    <property type="term" value="P:amino acid biosynthetic process"/>
    <property type="evidence" value="ECO:0007669"/>
    <property type="project" value="UniProtKB-KW"/>
</dbReference>
<evidence type="ECO:0000256" key="3">
    <source>
        <dbReference type="ARBA" id="ARBA00022490"/>
    </source>
</evidence>
<dbReference type="HAMAP" id="MF_00210">
    <property type="entry name" value="EPSP_synth"/>
    <property type="match status" value="1"/>
</dbReference>
<evidence type="ECO:0000256" key="7">
    <source>
        <dbReference type="ARBA" id="ARBA00044633"/>
    </source>
</evidence>
<feature type="binding site" evidence="8">
    <location>
        <position position="96"/>
    </location>
    <ligand>
        <name>phosphoenolpyruvate</name>
        <dbReference type="ChEBI" id="CHEBI:58702"/>
    </ligand>
</feature>
<dbReference type="InterPro" id="IPR001986">
    <property type="entry name" value="Enolpyruvate_Tfrase_dom"/>
</dbReference>
<dbReference type="Proteomes" id="UP001230466">
    <property type="component" value="Unassembled WGS sequence"/>
</dbReference>
<evidence type="ECO:0000259" key="9">
    <source>
        <dbReference type="Pfam" id="PF00275"/>
    </source>
</evidence>
<dbReference type="InterPro" id="IPR006264">
    <property type="entry name" value="EPSP_synthase"/>
</dbReference>
<comment type="pathway">
    <text evidence="1 8">Metabolic intermediate biosynthesis; chorismate biosynthesis; chorismate from D-erythrose 4-phosphate and phosphoenolpyruvate: step 6/7.</text>
</comment>
<dbReference type="SUPFAM" id="SSF55205">
    <property type="entry name" value="EPT/RTPC-like"/>
    <property type="match status" value="1"/>
</dbReference>
<feature type="binding site" evidence="8">
    <location>
        <position position="23"/>
    </location>
    <ligand>
        <name>3-phosphoshikimate</name>
        <dbReference type="ChEBI" id="CHEBI:145989"/>
    </ligand>
</feature>
<feature type="binding site" evidence="8">
    <location>
        <position position="339"/>
    </location>
    <ligand>
        <name>3-phosphoshikimate</name>
        <dbReference type="ChEBI" id="CHEBI:145989"/>
    </ligand>
</feature>
<dbReference type="PROSITE" id="PS00104">
    <property type="entry name" value="EPSP_SYNTHASE_1"/>
    <property type="match status" value="1"/>
</dbReference>
<feature type="binding site" evidence="8">
    <location>
        <position position="174"/>
    </location>
    <ligand>
        <name>3-phosphoshikimate</name>
        <dbReference type="ChEBI" id="CHEBI:145989"/>
    </ligand>
</feature>
<feature type="binding site" evidence="8">
    <location>
        <position position="347"/>
    </location>
    <ligand>
        <name>phosphoenolpyruvate</name>
        <dbReference type="ChEBI" id="CHEBI:58702"/>
    </ligand>
</feature>
<comment type="caution">
    <text evidence="10">The sequence shown here is derived from an EMBL/GenBank/DDBJ whole genome shotgun (WGS) entry which is preliminary data.</text>
</comment>
<comment type="function">
    <text evidence="8">Catalyzes the transfer of the enolpyruvyl moiety of phosphoenolpyruvate (PEP) to the 5-hydroxyl of shikimate-3-phosphate (S3P) to produce enolpyruvyl shikimate-3-phosphate and inorganic phosphate.</text>
</comment>
<dbReference type="EC" id="2.5.1.19" evidence="8"/>
<comment type="subcellular location">
    <subcellularLocation>
        <location evidence="8">Cytoplasm</location>
    </subcellularLocation>
</comment>
<evidence type="ECO:0000256" key="2">
    <source>
        <dbReference type="ARBA" id="ARBA00009948"/>
    </source>
</evidence>
<dbReference type="GO" id="GO:0003866">
    <property type="term" value="F:3-phosphoshikimate 1-carboxyvinyltransferase activity"/>
    <property type="evidence" value="ECO:0007669"/>
    <property type="project" value="UniProtKB-UniRule"/>
</dbReference>
<feature type="binding site" evidence="8">
    <location>
        <position position="175"/>
    </location>
    <ligand>
        <name>3-phosphoshikimate</name>
        <dbReference type="ChEBI" id="CHEBI:145989"/>
    </ligand>
</feature>
<feature type="binding site" evidence="8">
    <location>
        <position position="316"/>
    </location>
    <ligand>
        <name>3-phosphoshikimate</name>
        <dbReference type="ChEBI" id="CHEBI:145989"/>
    </ligand>
</feature>
<feature type="binding site" evidence="8">
    <location>
        <position position="22"/>
    </location>
    <ligand>
        <name>3-phosphoshikimate</name>
        <dbReference type="ChEBI" id="CHEBI:145989"/>
    </ligand>
</feature>
<name>A0AAW8CR31_9PAST</name>
<dbReference type="PROSITE" id="PS00885">
    <property type="entry name" value="EPSP_SYNTHASE_2"/>
    <property type="match status" value="1"/>
</dbReference>
<feature type="binding site" evidence="8">
    <location>
        <position position="343"/>
    </location>
    <ligand>
        <name>3-phosphoshikimate</name>
        <dbReference type="ChEBI" id="CHEBI:145989"/>
    </ligand>
</feature>
<evidence type="ECO:0000256" key="8">
    <source>
        <dbReference type="HAMAP-Rule" id="MF_00210"/>
    </source>
</evidence>
<reference evidence="10" key="1">
    <citation type="journal article" date="2023" name="Front. Microbiol.">
        <title>Phylogeography and host specificity of Pasteurellaceae pathogenic to sea-farmed fish in the north-east Atlantic.</title>
        <authorList>
            <person name="Gulla S."/>
            <person name="Colquhoun D.J."/>
            <person name="Olsen A.B."/>
            <person name="Spilsberg B."/>
            <person name="Lagesen K."/>
            <person name="Aakesson C.P."/>
            <person name="Strom S."/>
            <person name="Manji F."/>
            <person name="Birkbeck T.H."/>
            <person name="Nilsen H.K."/>
        </authorList>
    </citation>
    <scope>NUCLEOTIDE SEQUENCE</scope>
    <source>
        <strain evidence="10">VIB1234</strain>
    </source>
</reference>
<dbReference type="PIRSF" id="PIRSF000505">
    <property type="entry name" value="EPSPS"/>
    <property type="match status" value="1"/>
</dbReference>
<organism evidence="10 11">
    <name type="scientific">Pasteurella atlantica</name>
    <dbReference type="NCBI Taxonomy" id="2827233"/>
    <lineage>
        <taxon>Bacteria</taxon>
        <taxon>Pseudomonadati</taxon>
        <taxon>Pseudomonadota</taxon>
        <taxon>Gammaproteobacteria</taxon>
        <taxon>Pasteurellales</taxon>
        <taxon>Pasteurellaceae</taxon>
        <taxon>Pasteurella</taxon>
    </lineage>
</organism>
<proteinExistence type="inferred from homology"/>
<dbReference type="Pfam" id="PF00275">
    <property type="entry name" value="EPSP_synthase"/>
    <property type="match status" value="1"/>
</dbReference>
<dbReference type="FunFam" id="3.65.10.10:FF:000004">
    <property type="entry name" value="3-phosphoshikimate 1-carboxyvinyltransferase"/>
    <property type="match status" value="1"/>
</dbReference>
<feature type="binding site" evidence="8">
    <location>
        <position position="201"/>
    </location>
    <ligand>
        <name>3-phosphoshikimate</name>
        <dbReference type="ChEBI" id="CHEBI:145989"/>
    </ligand>
</feature>
<dbReference type="CDD" id="cd01556">
    <property type="entry name" value="EPSP_synthase"/>
    <property type="match status" value="1"/>
</dbReference>
<feature type="active site" description="Proton acceptor" evidence="8">
    <location>
        <position position="316"/>
    </location>
</feature>
<keyword evidence="4 8" id="KW-0028">Amino-acid biosynthesis</keyword>
<dbReference type="RefSeq" id="WP_211597502.1">
    <property type="nucleotide sequence ID" value="NZ_JAGRQI010000005.1"/>
</dbReference>
<sequence>MKKLTLSPISKIDGEINLLGSKSLSNRALLLSALATGTTKITNLLDSDDTRYMLNALKELGVKYQLSDDKTVCEIHGVGGAFDIQNGLSLFLGNAGTAMRPLAAALCLKGNKDAEVVLTGEPRMKERPILHLVDALRQIGAKIEYLENDGYPPIVIQNSGLQGGKVKIDGSISSQFLTALLMVSPLVEGYLEIEIIGDLVSKPYIDITLAMMKDFGVAVQNNNYQTFHIKGNQHYVSPNQYLVEGDASSASYFLAAAAIKGKVKVTGICKNSIQGDRLFVDVLEKMEAKVTWGSDFVEVERGELKGIDMDMNHIPDAAMTIATTALFAKGETVIRNIYNWRVKETDRLTAMATELRKVGAEVEEREDFIRIQPLPLNQFKHAEIETYNDHRIAMCFSLIALSNTPVTILDPDCTAKTFPSFFEEFKKLCY</sequence>
<feature type="binding site" evidence="8">
    <location>
        <position position="173"/>
    </location>
    <ligand>
        <name>3-phosphoshikimate</name>
        <dbReference type="ChEBI" id="CHEBI:145989"/>
    </ligand>
</feature>
<keyword evidence="5 8" id="KW-0808">Transferase</keyword>
<dbReference type="AlphaFoldDB" id="A0AAW8CR31"/>
<dbReference type="PANTHER" id="PTHR21090:SF5">
    <property type="entry name" value="PENTAFUNCTIONAL AROM POLYPEPTIDE"/>
    <property type="match status" value="1"/>
</dbReference>
<feature type="binding site" evidence="8">
    <location>
        <position position="175"/>
    </location>
    <ligand>
        <name>phosphoenolpyruvate</name>
        <dbReference type="ChEBI" id="CHEBI:58702"/>
    </ligand>
</feature>
<dbReference type="EMBL" id="JASAYJ010000005">
    <property type="protein sequence ID" value="MDP8186847.1"/>
    <property type="molecule type" value="Genomic_DNA"/>
</dbReference>
<evidence type="ECO:0000256" key="1">
    <source>
        <dbReference type="ARBA" id="ARBA00004811"/>
    </source>
</evidence>
<comment type="similarity">
    <text evidence="2 8">Belongs to the EPSP synthase family.</text>
</comment>
<dbReference type="InterPro" id="IPR013792">
    <property type="entry name" value="RNA3'P_cycl/enolpyr_Trfase_a/b"/>
</dbReference>
<feature type="binding site" evidence="8">
    <location>
        <position position="391"/>
    </location>
    <ligand>
        <name>phosphoenolpyruvate</name>
        <dbReference type="ChEBI" id="CHEBI:58702"/>
    </ligand>
</feature>
<keyword evidence="3 8" id="KW-0963">Cytoplasm</keyword>
<dbReference type="Gene3D" id="3.65.10.10">
    <property type="entry name" value="Enolpyruvate transferase domain"/>
    <property type="match status" value="2"/>
</dbReference>
<comment type="catalytic activity">
    <reaction evidence="7">
        <text>3-phosphoshikimate + phosphoenolpyruvate = 5-O-(1-carboxyvinyl)-3-phosphoshikimate + phosphate</text>
        <dbReference type="Rhea" id="RHEA:21256"/>
        <dbReference type="ChEBI" id="CHEBI:43474"/>
        <dbReference type="ChEBI" id="CHEBI:57701"/>
        <dbReference type="ChEBI" id="CHEBI:58702"/>
        <dbReference type="ChEBI" id="CHEBI:145989"/>
        <dbReference type="EC" id="2.5.1.19"/>
    </reaction>
    <physiologicalReaction direction="left-to-right" evidence="7">
        <dbReference type="Rhea" id="RHEA:21257"/>
    </physiologicalReaction>
</comment>
<evidence type="ECO:0000313" key="10">
    <source>
        <dbReference type="EMBL" id="MDP8186847.1"/>
    </source>
</evidence>
<dbReference type="InterPro" id="IPR023193">
    <property type="entry name" value="EPSP_synthase_CS"/>
</dbReference>
<dbReference type="GO" id="GO:0009423">
    <property type="term" value="P:chorismate biosynthetic process"/>
    <property type="evidence" value="ECO:0007669"/>
    <property type="project" value="UniProtKB-UniRule"/>
</dbReference>
<evidence type="ECO:0000313" key="11">
    <source>
        <dbReference type="Proteomes" id="UP001230466"/>
    </source>
</evidence>
<accession>A0AAW8CR31</accession>
<feature type="binding site" evidence="8">
    <location>
        <position position="416"/>
    </location>
    <ligand>
        <name>phosphoenolpyruvate</name>
        <dbReference type="ChEBI" id="CHEBI:58702"/>
    </ligand>
</feature>
<dbReference type="PANTHER" id="PTHR21090">
    <property type="entry name" value="AROM/DEHYDROQUINATE SYNTHASE"/>
    <property type="match status" value="1"/>
</dbReference>
<feature type="binding site" evidence="8">
    <location>
        <position position="127"/>
    </location>
    <ligand>
        <name>phosphoenolpyruvate</name>
        <dbReference type="ChEBI" id="CHEBI:58702"/>
    </ligand>
</feature>
<feature type="binding site" evidence="8">
    <location>
        <position position="27"/>
    </location>
    <ligand>
        <name>3-phosphoshikimate</name>
        <dbReference type="ChEBI" id="CHEBI:145989"/>
    </ligand>
</feature>
<keyword evidence="6 8" id="KW-0057">Aromatic amino acid biosynthesis</keyword>
<evidence type="ECO:0000256" key="6">
    <source>
        <dbReference type="ARBA" id="ARBA00023141"/>
    </source>
</evidence>
<dbReference type="NCBIfam" id="TIGR01356">
    <property type="entry name" value="aroA"/>
    <property type="match status" value="1"/>
</dbReference>
<evidence type="ECO:0000256" key="5">
    <source>
        <dbReference type="ARBA" id="ARBA00022679"/>
    </source>
</evidence>
<feature type="domain" description="Enolpyruvate transferase" evidence="9">
    <location>
        <begin position="8"/>
        <end position="424"/>
    </location>
</feature>
<dbReference type="GO" id="GO:0009073">
    <property type="term" value="P:aromatic amino acid family biosynthetic process"/>
    <property type="evidence" value="ECO:0007669"/>
    <property type="project" value="UniProtKB-KW"/>
</dbReference>
<dbReference type="FunFam" id="3.65.10.10:FF:000003">
    <property type="entry name" value="3-phosphoshikimate 1-carboxyvinyltransferase"/>
    <property type="match status" value="1"/>
</dbReference>